<keyword evidence="1" id="KW-0812">Transmembrane</keyword>
<sequence>MIQSNPFYSKVLSKTVYRCPSMFGDSNKVYCCYNSDGDVECCNFQEYFVFRLISLIPIILIVLIILSFISGICCIMCPFCMIYKRRQIRSCAPPPYRQTTTG</sequence>
<feature type="transmembrane region" description="Helical" evidence="1">
    <location>
        <begin position="55"/>
        <end position="80"/>
    </location>
</feature>
<accession>A0A2S2PPI6</accession>
<organism evidence="2">
    <name type="scientific">Schizaphis graminum</name>
    <name type="common">Green bug aphid</name>
    <dbReference type="NCBI Taxonomy" id="13262"/>
    <lineage>
        <taxon>Eukaryota</taxon>
        <taxon>Metazoa</taxon>
        <taxon>Ecdysozoa</taxon>
        <taxon>Arthropoda</taxon>
        <taxon>Hexapoda</taxon>
        <taxon>Insecta</taxon>
        <taxon>Pterygota</taxon>
        <taxon>Neoptera</taxon>
        <taxon>Paraneoptera</taxon>
        <taxon>Hemiptera</taxon>
        <taxon>Sternorrhyncha</taxon>
        <taxon>Aphidomorpha</taxon>
        <taxon>Aphidoidea</taxon>
        <taxon>Aphididae</taxon>
        <taxon>Aphidini</taxon>
        <taxon>Schizaphis</taxon>
    </lineage>
</organism>
<evidence type="ECO:0000313" key="2">
    <source>
        <dbReference type="EMBL" id="MBY31315.1"/>
    </source>
</evidence>
<keyword evidence="1" id="KW-0472">Membrane</keyword>
<evidence type="ECO:0000256" key="1">
    <source>
        <dbReference type="SAM" id="Phobius"/>
    </source>
</evidence>
<proteinExistence type="predicted"/>
<protein>
    <submittedName>
        <fullName evidence="2">Uncharacterized protein</fullName>
    </submittedName>
</protein>
<gene>
    <name evidence="2" type="ORF">g.39969</name>
</gene>
<name>A0A2S2PPI6_SCHGA</name>
<keyword evidence="1" id="KW-1133">Transmembrane helix</keyword>
<reference evidence="2" key="1">
    <citation type="submission" date="2018-04" db="EMBL/GenBank/DDBJ databases">
        <title>Transcriptome of Schizaphis graminum biotype I.</title>
        <authorList>
            <person name="Scully E.D."/>
            <person name="Geib S.M."/>
            <person name="Palmer N.A."/>
            <person name="Koch K."/>
            <person name="Bradshaw J."/>
            <person name="Heng-Moss T."/>
            <person name="Sarath G."/>
        </authorList>
    </citation>
    <scope>NUCLEOTIDE SEQUENCE</scope>
</reference>
<dbReference type="AlphaFoldDB" id="A0A2S2PPI6"/>
<dbReference type="EMBL" id="GGMR01018696">
    <property type="protein sequence ID" value="MBY31315.1"/>
    <property type="molecule type" value="Transcribed_RNA"/>
</dbReference>